<dbReference type="AlphaFoldDB" id="A0AAN9AAG2"/>
<name>A0AAN9AAG2_HALRR</name>
<evidence type="ECO:0000313" key="3">
    <source>
        <dbReference type="Proteomes" id="UP001381693"/>
    </source>
</evidence>
<dbReference type="Proteomes" id="UP001381693">
    <property type="component" value="Unassembled WGS sequence"/>
</dbReference>
<dbReference type="EMBL" id="JAXCGZ010005904">
    <property type="protein sequence ID" value="KAK7080484.1"/>
    <property type="molecule type" value="Genomic_DNA"/>
</dbReference>
<keyword evidence="1" id="KW-0732">Signal</keyword>
<feature type="signal peptide" evidence="1">
    <location>
        <begin position="1"/>
        <end position="31"/>
    </location>
</feature>
<evidence type="ECO:0000313" key="2">
    <source>
        <dbReference type="EMBL" id="KAK7080484.1"/>
    </source>
</evidence>
<protein>
    <submittedName>
        <fullName evidence="2">Uncharacterized protein</fullName>
    </submittedName>
</protein>
<organism evidence="2 3">
    <name type="scientific">Halocaridina rubra</name>
    <name type="common">Hawaiian red shrimp</name>
    <dbReference type="NCBI Taxonomy" id="373956"/>
    <lineage>
        <taxon>Eukaryota</taxon>
        <taxon>Metazoa</taxon>
        <taxon>Ecdysozoa</taxon>
        <taxon>Arthropoda</taxon>
        <taxon>Crustacea</taxon>
        <taxon>Multicrustacea</taxon>
        <taxon>Malacostraca</taxon>
        <taxon>Eumalacostraca</taxon>
        <taxon>Eucarida</taxon>
        <taxon>Decapoda</taxon>
        <taxon>Pleocyemata</taxon>
        <taxon>Caridea</taxon>
        <taxon>Atyoidea</taxon>
        <taxon>Atyidae</taxon>
        <taxon>Halocaridina</taxon>
    </lineage>
</organism>
<evidence type="ECO:0000256" key="1">
    <source>
        <dbReference type="SAM" id="SignalP"/>
    </source>
</evidence>
<comment type="caution">
    <text evidence="2">The sequence shown here is derived from an EMBL/GenBank/DDBJ whole genome shotgun (WGS) entry which is preliminary data.</text>
</comment>
<feature type="chain" id="PRO_5042882302" evidence="1">
    <location>
        <begin position="32"/>
        <end position="202"/>
    </location>
</feature>
<proteinExistence type="predicted"/>
<feature type="non-terminal residue" evidence="2">
    <location>
        <position position="202"/>
    </location>
</feature>
<keyword evidence="3" id="KW-1185">Reference proteome</keyword>
<gene>
    <name evidence="2" type="ORF">SK128_022599</name>
</gene>
<sequence>MAKMIIKHPFRCCPQLILVLGIIVCVPKCTASHDNTSLGVTQMKTLVTGHQVASGGYQDIYDNQGHDLIPLIQRLQERRKHDLSMAHLIKFFYENLSFQNIYFFNDHNLQDITTAVFWCNELWAKITLFTCSDLEEHLQIVVKNNRVEKMRLAIVLCSSTVTNKMFEVIHARYLESASIRWYIFTTEDVISYSLDYIREGTQ</sequence>
<accession>A0AAN9AAG2</accession>
<reference evidence="2 3" key="1">
    <citation type="submission" date="2023-11" db="EMBL/GenBank/DDBJ databases">
        <title>Halocaridina rubra genome assembly.</title>
        <authorList>
            <person name="Smith C."/>
        </authorList>
    </citation>
    <scope>NUCLEOTIDE SEQUENCE [LARGE SCALE GENOMIC DNA]</scope>
    <source>
        <strain evidence="2">EP-1</strain>
        <tissue evidence="2">Whole</tissue>
    </source>
</reference>